<dbReference type="SMART" id="SM00825">
    <property type="entry name" value="PKS_KS"/>
    <property type="match status" value="1"/>
</dbReference>
<dbReference type="Gene3D" id="3.40.47.10">
    <property type="match status" value="2"/>
</dbReference>
<dbReference type="Proteomes" id="UP000772196">
    <property type="component" value="Unassembled WGS sequence"/>
</dbReference>
<organism evidence="5 6">
    <name type="scientific">Streptomyces physcomitrii</name>
    <dbReference type="NCBI Taxonomy" id="2724184"/>
    <lineage>
        <taxon>Bacteria</taxon>
        <taxon>Bacillati</taxon>
        <taxon>Actinomycetota</taxon>
        <taxon>Actinomycetes</taxon>
        <taxon>Kitasatosporales</taxon>
        <taxon>Streptomycetaceae</taxon>
        <taxon>Streptomyces</taxon>
    </lineage>
</organism>
<protein>
    <submittedName>
        <fullName evidence="5">Beta-ketoacyl-[acyl-carrier-protein] synthase family protein</fullName>
    </submittedName>
</protein>
<evidence type="ECO:0000313" key="5">
    <source>
        <dbReference type="EMBL" id="NKI40572.1"/>
    </source>
</evidence>
<keyword evidence="2 3" id="KW-0808">Transferase</keyword>
<name>A0ABX1GWU3_9ACTN</name>
<dbReference type="SUPFAM" id="SSF53901">
    <property type="entry name" value="Thiolase-like"/>
    <property type="match status" value="2"/>
</dbReference>
<dbReference type="PANTHER" id="PTHR11712">
    <property type="entry name" value="POLYKETIDE SYNTHASE-RELATED"/>
    <property type="match status" value="1"/>
</dbReference>
<dbReference type="InterPro" id="IPR016039">
    <property type="entry name" value="Thiolase-like"/>
</dbReference>
<dbReference type="CDD" id="cd00834">
    <property type="entry name" value="KAS_I_II"/>
    <property type="match status" value="1"/>
</dbReference>
<dbReference type="Pfam" id="PF02801">
    <property type="entry name" value="Ketoacyl-synt_C"/>
    <property type="match status" value="1"/>
</dbReference>
<comment type="similarity">
    <text evidence="1 3">Belongs to the thiolase-like superfamily. Beta-ketoacyl-ACP synthases family.</text>
</comment>
<dbReference type="PROSITE" id="PS52004">
    <property type="entry name" value="KS3_2"/>
    <property type="match status" value="1"/>
</dbReference>
<evidence type="ECO:0000313" key="6">
    <source>
        <dbReference type="Proteomes" id="UP000772196"/>
    </source>
</evidence>
<evidence type="ECO:0000256" key="2">
    <source>
        <dbReference type="ARBA" id="ARBA00022679"/>
    </source>
</evidence>
<sequence>MLPNTTTVGDFWHNISGGHSQVGPLTRFEGAAHGLPVHAAAELNDFDHRPYLPELRESHAAKYTREILIAMSAVEQARRDAGLATGDLDPRRVSLIMSSSRGPFAWWQQVLSGAREDGFADKGAMFRGLPGCAASLAAIYTGTQGLVTTVSNACVGGHQAIGLALNEIRSGAADAVLVGGHEFPIVPEVAKCYHATGSGVMSTEQEDPRRAVRPYNRDREGFALGEGSVVLCLERESTARARGARVYAEVLSAKSLNEAAHATTMDLTGKVTGALVHELLEDAGRHPEEVDYYCGHGTATYYNDIAETRALRALYPSRDDGELPPLSSNKPIYGHTFGIAGIINAAATSLMIHHQAIAPTINFTDPDPECDHDHVVEGLRPAPLDLAVSLSFAFGSQTAVLALGAAR</sequence>
<proteinExistence type="inferred from homology"/>
<evidence type="ECO:0000256" key="3">
    <source>
        <dbReference type="RuleBase" id="RU003694"/>
    </source>
</evidence>
<feature type="domain" description="Ketosynthase family 3 (KS3)" evidence="4">
    <location>
        <begin position="1"/>
        <end position="405"/>
    </location>
</feature>
<dbReference type="EMBL" id="JAAWWP010000002">
    <property type="protein sequence ID" value="NKI40572.1"/>
    <property type="molecule type" value="Genomic_DNA"/>
</dbReference>
<comment type="caution">
    <text evidence="5">The sequence shown here is derived from an EMBL/GenBank/DDBJ whole genome shotgun (WGS) entry which is preliminary data.</text>
</comment>
<dbReference type="InterPro" id="IPR014030">
    <property type="entry name" value="Ketoacyl_synth_N"/>
</dbReference>
<gene>
    <name evidence="5" type="ORF">HFV08_04755</name>
</gene>
<evidence type="ECO:0000259" key="4">
    <source>
        <dbReference type="PROSITE" id="PS52004"/>
    </source>
</evidence>
<dbReference type="InterPro" id="IPR020841">
    <property type="entry name" value="PKS_Beta-ketoAc_synthase_dom"/>
</dbReference>
<keyword evidence="6" id="KW-1185">Reference proteome</keyword>
<evidence type="ECO:0000256" key="1">
    <source>
        <dbReference type="ARBA" id="ARBA00008467"/>
    </source>
</evidence>
<dbReference type="InterPro" id="IPR000794">
    <property type="entry name" value="Beta-ketoacyl_synthase"/>
</dbReference>
<dbReference type="PANTHER" id="PTHR11712:SF336">
    <property type="entry name" value="3-OXOACYL-[ACYL-CARRIER-PROTEIN] SYNTHASE, MITOCHONDRIAL"/>
    <property type="match status" value="1"/>
</dbReference>
<accession>A0ABX1GWU3</accession>
<reference evidence="5 6" key="1">
    <citation type="submission" date="2020-04" db="EMBL/GenBank/DDBJ databases">
        <title>Phylogenetic Diversity and Antibacterial Activity against Ralstonia solanacearum of Endophytic Actinomycete Isolated from Moss.</title>
        <authorList>
            <person name="Zhuang X."/>
        </authorList>
    </citation>
    <scope>NUCLEOTIDE SEQUENCE [LARGE SCALE GENOMIC DNA]</scope>
    <source>
        <strain evidence="5 6">LD120</strain>
    </source>
</reference>
<dbReference type="Pfam" id="PF00109">
    <property type="entry name" value="ketoacyl-synt"/>
    <property type="match status" value="1"/>
</dbReference>
<dbReference type="InterPro" id="IPR014031">
    <property type="entry name" value="Ketoacyl_synth_C"/>
</dbReference>